<comment type="similarity">
    <text evidence="5">Belongs to the XseA family.</text>
</comment>
<dbReference type="HAMAP" id="MF_00378">
    <property type="entry name" value="Exonuc_7_L"/>
    <property type="match status" value="1"/>
</dbReference>
<evidence type="ECO:0000313" key="8">
    <source>
        <dbReference type="EMBL" id="XDN89293.1"/>
    </source>
</evidence>
<dbReference type="NCBIfam" id="TIGR00237">
    <property type="entry name" value="xseA"/>
    <property type="match status" value="1"/>
</dbReference>
<dbReference type="RefSeq" id="WP_369000553.1">
    <property type="nucleotide sequence ID" value="NZ_CP158487.1"/>
</dbReference>
<proteinExistence type="inferred from homology"/>
<feature type="domain" description="Exonuclease VII large subunit C-terminal" evidence="6">
    <location>
        <begin position="122"/>
        <end position="303"/>
    </location>
</feature>
<name>A0AB39J4D1_9BACT</name>
<comment type="function">
    <text evidence="5">Bidirectionally degrades single-stranded DNA into large acid-insoluble oligonucleotides, which are then degraded further into small acid-soluble oligonucleotides.</text>
</comment>
<dbReference type="PANTHER" id="PTHR30008:SF0">
    <property type="entry name" value="EXODEOXYRIBONUCLEASE 7 LARGE SUBUNIT"/>
    <property type="match status" value="1"/>
</dbReference>
<comment type="subunit">
    <text evidence="5">Heterooligomer composed of large and small subunits.</text>
</comment>
<dbReference type="EMBL" id="CP158487">
    <property type="protein sequence ID" value="XDN89293.1"/>
    <property type="molecule type" value="Genomic_DNA"/>
</dbReference>
<evidence type="ECO:0000256" key="3">
    <source>
        <dbReference type="ARBA" id="ARBA00022801"/>
    </source>
</evidence>
<dbReference type="Pfam" id="PF02601">
    <property type="entry name" value="Exonuc_VII_L"/>
    <property type="match status" value="1"/>
</dbReference>
<evidence type="ECO:0000259" key="7">
    <source>
        <dbReference type="Pfam" id="PF13742"/>
    </source>
</evidence>
<keyword evidence="2 5" id="KW-0540">Nuclease</keyword>
<dbReference type="InterPro" id="IPR003753">
    <property type="entry name" value="Exonuc_VII_L"/>
</dbReference>
<evidence type="ECO:0000259" key="6">
    <source>
        <dbReference type="Pfam" id="PF02601"/>
    </source>
</evidence>
<keyword evidence="1 5" id="KW-0963">Cytoplasm</keyword>
<dbReference type="InterPro" id="IPR020579">
    <property type="entry name" value="Exonuc_VII_lsu_C"/>
</dbReference>
<accession>A0AB39J4D1</accession>
<dbReference type="EC" id="3.1.11.6" evidence="5"/>
<dbReference type="CDD" id="cd04489">
    <property type="entry name" value="ExoVII_LU_OBF"/>
    <property type="match status" value="1"/>
</dbReference>
<dbReference type="GO" id="GO:0006308">
    <property type="term" value="P:DNA catabolic process"/>
    <property type="evidence" value="ECO:0007669"/>
    <property type="project" value="UniProtKB-UniRule"/>
</dbReference>
<protein>
    <recommendedName>
        <fullName evidence="5">Exodeoxyribonuclease 7 large subunit</fullName>
        <ecNumber evidence="5">3.1.11.6</ecNumber>
    </recommendedName>
    <alternativeName>
        <fullName evidence="5">Exodeoxyribonuclease VII large subunit</fullName>
        <shortName evidence="5">Exonuclease VII large subunit</shortName>
    </alternativeName>
</protein>
<reference evidence="8" key="1">
    <citation type="submission" date="2024-06" db="EMBL/GenBank/DDBJ databases">
        <authorList>
            <person name="Atkinson C."/>
            <person name="McLean J."/>
            <person name="Gallagher L."/>
            <person name="Bor B."/>
            <person name="Mougous J."/>
        </authorList>
    </citation>
    <scope>NUCLEOTIDE SEQUENCE</scope>
    <source>
        <strain evidence="8">TM7-074</strain>
    </source>
</reference>
<dbReference type="Pfam" id="PF13742">
    <property type="entry name" value="tRNA_anti_2"/>
    <property type="match status" value="1"/>
</dbReference>
<gene>
    <name evidence="5 8" type="primary">xseA</name>
    <name evidence="8" type="ORF">TM074_01110</name>
</gene>
<sequence length="370" mass="40915">MASQMTPRFSVSNFIAVVNQTFDVAFAGAIEVEGEVVSFKSYPPKYAFFTLKDEDGSVNCFVGFSNLRTPIEDGMKVVVRAAPSLRDDGKFNLQVQKVFPLGEGNLKRSFDILKQKLATEGLFDVDRKRSLPRYPQRVAVISSTKAAGYADFMKISRDRWGGAKFIVANVNVQGDGAADQIIRAISYFNQMAEPPEVIALIRGGGSAEDLASFNDEQLIRAVAGSRVPIITGIGHEVDESLCDLAADVRAATPSNVAQLLFPDKHELVRHLHFRLIGVKDEIQRAIDEQILRATMLQKDALEQWSSQARDAINATLSQQKIIAEYDPEMALRRGYAMISGDLQVGSIVKITTKDIIMKARIESSERRNNN</sequence>
<evidence type="ECO:0000256" key="4">
    <source>
        <dbReference type="ARBA" id="ARBA00022839"/>
    </source>
</evidence>
<organism evidence="8">
    <name type="scientific">Candidatus Nanosynbacter sp. TM7-074</name>
    <dbReference type="NCBI Taxonomy" id="3158573"/>
    <lineage>
        <taxon>Bacteria</taxon>
        <taxon>Candidatus Saccharimonadota</taxon>
        <taxon>Candidatus Saccharimonadia</taxon>
        <taxon>Candidatus Nanosynbacterales</taxon>
        <taxon>Candidatus Nanosynbacteraceae</taxon>
        <taxon>Candidatus Nanosynbacter</taxon>
    </lineage>
</organism>
<comment type="subcellular location">
    <subcellularLocation>
        <location evidence="5">Cytoplasm</location>
    </subcellularLocation>
</comment>
<dbReference type="GO" id="GO:0009318">
    <property type="term" value="C:exodeoxyribonuclease VII complex"/>
    <property type="evidence" value="ECO:0007669"/>
    <property type="project" value="UniProtKB-UniRule"/>
</dbReference>
<dbReference type="InterPro" id="IPR025824">
    <property type="entry name" value="OB-fold_nuc-bd_dom"/>
</dbReference>
<feature type="domain" description="OB-fold nucleic acid binding" evidence="7">
    <location>
        <begin position="9"/>
        <end position="98"/>
    </location>
</feature>
<dbReference type="PANTHER" id="PTHR30008">
    <property type="entry name" value="EXODEOXYRIBONUCLEASE 7 LARGE SUBUNIT"/>
    <property type="match status" value="1"/>
</dbReference>
<keyword evidence="3 5" id="KW-0378">Hydrolase</keyword>
<dbReference type="GO" id="GO:0005737">
    <property type="term" value="C:cytoplasm"/>
    <property type="evidence" value="ECO:0007669"/>
    <property type="project" value="UniProtKB-SubCell"/>
</dbReference>
<evidence type="ECO:0000256" key="5">
    <source>
        <dbReference type="HAMAP-Rule" id="MF_00378"/>
    </source>
</evidence>
<dbReference type="AlphaFoldDB" id="A0AB39J4D1"/>
<dbReference type="GO" id="GO:0003676">
    <property type="term" value="F:nucleic acid binding"/>
    <property type="evidence" value="ECO:0007669"/>
    <property type="project" value="InterPro"/>
</dbReference>
<evidence type="ECO:0000256" key="2">
    <source>
        <dbReference type="ARBA" id="ARBA00022722"/>
    </source>
</evidence>
<dbReference type="GO" id="GO:0008855">
    <property type="term" value="F:exodeoxyribonuclease VII activity"/>
    <property type="evidence" value="ECO:0007669"/>
    <property type="project" value="UniProtKB-UniRule"/>
</dbReference>
<comment type="catalytic activity">
    <reaction evidence="5">
        <text>Exonucleolytic cleavage in either 5'- to 3'- or 3'- to 5'-direction to yield nucleoside 5'-phosphates.</text>
        <dbReference type="EC" id="3.1.11.6"/>
    </reaction>
</comment>
<evidence type="ECO:0000256" key="1">
    <source>
        <dbReference type="ARBA" id="ARBA00022490"/>
    </source>
</evidence>
<keyword evidence="4 5" id="KW-0269">Exonuclease</keyword>